<dbReference type="eggNOG" id="KOG4197">
    <property type="taxonomic scope" value="Eukaryota"/>
</dbReference>
<dbReference type="OrthoDB" id="185373at2759"/>
<dbReference type="InterPro" id="IPR011990">
    <property type="entry name" value="TPR-like_helical_dom_sf"/>
</dbReference>
<evidence type="ECO:0000313" key="2">
    <source>
        <dbReference type="EMBL" id="CCX12886.1"/>
    </source>
</evidence>
<reference evidence="2 3" key="1">
    <citation type="journal article" date="2013" name="PLoS Genet.">
        <title>The genome and development-dependent transcriptomes of Pyronema confluens: a window into fungal evolution.</title>
        <authorList>
            <person name="Traeger S."/>
            <person name="Altegoer F."/>
            <person name="Freitag M."/>
            <person name="Gabaldon T."/>
            <person name="Kempken F."/>
            <person name="Kumar A."/>
            <person name="Marcet-Houben M."/>
            <person name="Poggeler S."/>
            <person name="Stajich J.E."/>
            <person name="Nowrousian M."/>
        </authorList>
    </citation>
    <scope>NUCLEOTIDE SEQUENCE [LARGE SCALE GENOMIC DNA]</scope>
    <source>
        <strain evidence="3">CBS 100304</strain>
        <tissue evidence="2">Vegetative mycelium</tissue>
    </source>
</reference>
<dbReference type="AlphaFoldDB" id="U4LDV7"/>
<evidence type="ECO:0000313" key="3">
    <source>
        <dbReference type="Proteomes" id="UP000018144"/>
    </source>
</evidence>
<gene>
    <name evidence="2" type="ORF">PCON_12480</name>
</gene>
<protein>
    <submittedName>
        <fullName evidence="2">Similar to Pentatricopeptide repeat-containing protein At5g46580, chloroplastic acc. no. Q9LS25</fullName>
    </submittedName>
</protein>
<name>U4LDV7_PYROM</name>
<dbReference type="STRING" id="1076935.U4LDV7"/>
<dbReference type="Gene3D" id="1.25.40.10">
    <property type="entry name" value="Tetratricopeptide repeat domain"/>
    <property type="match status" value="1"/>
</dbReference>
<evidence type="ECO:0000256" key="1">
    <source>
        <dbReference type="ARBA" id="ARBA00022737"/>
    </source>
</evidence>
<keyword evidence="3" id="KW-1185">Reference proteome</keyword>
<proteinExistence type="predicted"/>
<dbReference type="EMBL" id="HF935726">
    <property type="protein sequence ID" value="CCX12886.1"/>
    <property type="molecule type" value="Genomic_DNA"/>
</dbReference>
<sequence length="637" mass="71707">MQGYKHLSELGVLTTDDISNLARQIHARFRVDQVKEDVLPHIKTLIEDFKAHKIPGHPLAAVHLISCLKEMEQYSEFEQYWAWVQQQDEDFCDARTYGAAIECLAYQGTPLATLEFLWGEAISRYSTTVVPSVAMTSGRGVPVMLLQGIITARLFHGNWRAAYEALDICIRLYPTLTPPRIYELFVYERPVREAYIVFLLACRAGTPPRSSVLTPLMKEVWLKTGDVRAVLRLVYTWVAAGGTPDPIHLNSLIGAVLGSFPSKLAKDDPTYEPRFQATFEAIRNLIQAFTSMGVPLRHGAFNTVISIGGKLKRPELVHTGFEELLKAGLSPNEVTYRTLLNAVADMKDVGLLESSWEMLKQGQRDSRRRWDVMDFKSFTRAAISCGKEDYFQRELEALKHELGPSMFSGVRTAFLRATQSGGERKPDKREPVPIDRETLQKEVLTLTQIFSSGTIGDFTKTDTESLFNITPDQNPRGAKATPEQEEELKEIYTRLCGSGTSSAYNKSAVSAAANAIADVEPGTSITGFSIDQLRWENWKAINRLLFEAEVFDLEAEAEAEKKTIDASQGQIIAALKELKDNKKPRNIGYEFTFWNEETAKARIKQSVEEVVQLRKEGTEGWKVREMQVRGRLVPVEE</sequence>
<organism evidence="2 3">
    <name type="scientific">Pyronema omphalodes (strain CBS 100304)</name>
    <name type="common">Pyronema confluens</name>
    <dbReference type="NCBI Taxonomy" id="1076935"/>
    <lineage>
        <taxon>Eukaryota</taxon>
        <taxon>Fungi</taxon>
        <taxon>Dikarya</taxon>
        <taxon>Ascomycota</taxon>
        <taxon>Pezizomycotina</taxon>
        <taxon>Pezizomycetes</taxon>
        <taxon>Pezizales</taxon>
        <taxon>Pyronemataceae</taxon>
        <taxon>Pyronema</taxon>
    </lineage>
</organism>
<accession>U4LDV7</accession>
<keyword evidence="1" id="KW-0677">Repeat</keyword>
<dbReference type="Proteomes" id="UP000018144">
    <property type="component" value="Unassembled WGS sequence"/>
</dbReference>
<dbReference type="PANTHER" id="PTHR47447:SF17">
    <property type="entry name" value="OS12G0638900 PROTEIN"/>
    <property type="match status" value="1"/>
</dbReference>
<dbReference type="PANTHER" id="PTHR47447">
    <property type="entry name" value="OS03G0856100 PROTEIN"/>
    <property type="match status" value="1"/>
</dbReference>